<evidence type="ECO:0000313" key="11">
    <source>
        <dbReference type="EMBL" id="GGN38645.1"/>
    </source>
</evidence>
<keyword evidence="4 10" id="KW-0812">Transmembrane</keyword>
<keyword evidence="12" id="KW-1185">Reference proteome</keyword>
<accession>A0ABQ2J2M9</accession>
<evidence type="ECO:0000256" key="3">
    <source>
        <dbReference type="ARBA" id="ARBA00022475"/>
    </source>
</evidence>
<feature type="region of interest" description="Disordered" evidence="9">
    <location>
        <begin position="1"/>
        <end position="112"/>
    </location>
</feature>
<feature type="compositionally biased region" description="Pro residues" evidence="9">
    <location>
        <begin position="19"/>
        <end position="28"/>
    </location>
</feature>
<dbReference type="PANTHER" id="PTHR43549:SF3">
    <property type="entry name" value="MULTIDRUG RESISTANCE PROTEIN YPNP-RELATED"/>
    <property type="match status" value="1"/>
</dbReference>
<feature type="transmembrane region" description="Helical" evidence="10">
    <location>
        <begin position="432"/>
        <end position="451"/>
    </location>
</feature>
<evidence type="ECO:0000256" key="2">
    <source>
        <dbReference type="ARBA" id="ARBA00022448"/>
    </source>
</evidence>
<dbReference type="CDD" id="cd13123">
    <property type="entry name" value="MATE_MurJ_like"/>
    <property type="match status" value="1"/>
</dbReference>
<feature type="compositionally biased region" description="Basic and acidic residues" evidence="9">
    <location>
        <begin position="39"/>
        <end position="64"/>
    </location>
</feature>
<keyword evidence="2" id="KW-0813">Transport</keyword>
<evidence type="ECO:0000256" key="10">
    <source>
        <dbReference type="SAM" id="Phobius"/>
    </source>
</evidence>
<feature type="transmembrane region" description="Helical" evidence="10">
    <location>
        <begin position="655"/>
        <end position="677"/>
    </location>
</feature>
<gene>
    <name evidence="11" type="ORF">GCM10012285_14880</name>
</gene>
<keyword evidence="3" id="KW-1003">Cell membrane</keyword>
<dbReference type="EMBL" id="BMND01000004">
    <property type="protein sequence ID" value="GGN38645.1"/>
    <property type="molecule type" value="Genomic_DNA"/>
</dbReference>
<reference evidence="12" key="1">
    <citation type="journal article" date="2019" name="Int. J. Syst. Evol. Microbiol.">
        <title>The Global Catalogue of Microorganisms (GCM) 10K type strain sequencing project: providing services to taxonomists for standard genome sequencing and annotation.</title>
        <authorList>
            <consortium name="The Broad Institute Genomics Platform"/>
            <consortium name="The Broad Institute Genome Sequencing Center for Infectious Disease"/>
            <person name="Wu L."/>
            <person name="Ma J."/>
        </authorList>
    </citation>
    <scope>NUCLEOTIDE SEQUENCE [LARGE SCALE GENOMIC DNA]</scope>
    <source>
        <strain evidence="12">CGMCC 4.7323</strain>
    </source>
</reference>
<evidence type="ECO:0000256" key="6">
    <source>
        <dbReference type="ARBA" id="ARBA00022984"/>
    </source>
</evidence>
<evidence type="ECO:0000256" key="7">
    <source>
        <dbReference type="ARBA" id="ARBA00022989"/>
    </source>
</evidence>
<feature type="region of interest" description="Disordered" evidence="9">
    <location>
        <begin position="145"/>
        <end position="185"/>
    </location>
</feature>
<dbReference type="GeneID" id="301547349"/>
<dbReference type="PANTHER" id="PTHR43549">
    <property type="entry name" value="MULTIDRUG RESISTANCE PROTEIN YPNP-RELATED"/>
    <property type="match status" value="1"/>
</dbReference>
<evidence type="ECO:0000256" key="9">
    <source>
        <dbReference type="SAM" id="MobiDB-lite"/>
    </source>
</evidence>
<dbReference type="NCBIfam" id="TIGR01695">
    <property type="entry name" value="murJ_mviN"/>
    <property type="match status" value="1"/>
</dbReference>
<dbReference type="RefSeq" id="WP_189096745.1">
    <property type="nucleotide sequence ID" value="NZ_BMND01000004.1"/>
</dbReference>
<name>A0ABQ2J2M9_9ACTN</name>
<feature type="transmembrane region" description="Helical" evidence="10">
    <location>
        <begin position="273"/>
        <end position="296"/>
    </location>
</feature>
<feature type="transmembrane region" description="Helical" evidence="10">
    <location>
        <begin position="588"/>
        <end position="610"/>
    </location>
</feature>
<comment type="caution">
    <text evidence="11">The sequence shown here is derived from an EMBL/GenBank/DDBJ whole genome shotgun (WGS) entry which is preliminary data.</text>
</comment>
<feature type="transmembrane region" description="Helical" evidence="10">
    <location>
        <begin position="316"/>
        <end position="339"/>
    </location>
</feature>
<keyword evidence="6" id="KW-0573">Peptidoglycan synthesis</keyword>
<protein>
    <submittedName>
        <fullName evidence="11">Lipid II flippase MurJ</fullName>
    </submittedName>
</protein>
<proteinExistence type="predicted"/>
<feature type="transmembrane region" description="Helical" evidence="10">
    <location>
        <begin position="206"/>
        <end position="224"/>
    </location>
</feature>
<evidence type="ECO:0000256" key="8">
    <source>
        <dbReference type="ARBA" id="ARBA00023136"/>
    </source>
</evidence>
<dbReference type="InterPro" id="IPR052031">
    <property type="entry name" value="Membrane_Transporter-Flippase"/>
</dbReference>
<keyword evidence="5" id="KW-0133">Cell shape</keyword>
<sequence length="727" mass="76840">MNAPYDGDRGRGANGDPNGPVPPTPPLPADQDPYVQDAYRNDPHRAQDPTTRDPVAEAFHDRAAHPPQDQPTQPLYPQPAAGRHAPDQQRWASPPPSEPQGPGRGLPYADAAATTQSMGVDDLMTQAAQDAPEPDAFAHLYRDQQHYESQHPAAPAAPGPEAVPQQPVPEPEPAPVAAAGKPSGGRASGLLKSSAVMAAGTMVSRLTGFVRSALIVAALGGAVLGDSWQVAYQLPTMIFILTIGGGLNSVFVPQLVRAMKEDDDGGEAYANRLLTLVVVVLGVLTVLAVVAAPLLVKLVSFDISRDPAANEVAVAFTRYCVPTIFFMGLHVVMGQILNARGRFGAMMWTPVLNNIVMIATFGLFIWVYGTAKTSHIGVTTIPDEGIRLLGIGTLLGLVVQALAMIPYLRDADFRLRLRFDWRGHGLGKAAKLAKWTVLFVLANQAGVLVVTQLSTWAGKTADQQGHPGTGFISYASAQLIWNMPQAIITVSVMAALLPRLARSAHDGDTGAVRDDMSQGLRTSAVAIVPISFGFLSLGIPLCTLVYGSSGAGIPMGYMLMAFGVGLIPFSVQYVVLRAFYAYEDTRTPFYNTVIVAAVNAAASALCFLVLPARWAVVGMAASYGLAYIIGVGVAWRRLGKRMDGDLDTAHVVRTYARLAGASIPATIISGAAVYGIMQTLGSGVLGSLSALIVGAAALLAVFYVAARKMRIEELNALVGMVRSKLGR</sequence>
<feature type="transmembrane region" description="Helical" evidence="10">
    <location>
        <begin position="558"/>
        <end position="576"/>
    </location>
</feature>
<evidence type="ECO:0000256" key="5">
    <source>
        <dbReference type="ARBA" id="ARBA00022960"/>
    </source>
</evidence>
<dbReference type="Proteomes" id="UP000600080">
    <property type="component" value="Unassembled WGS sequence"/>
</dbReference>
<evidence type="ECO:0000313" key="12">
    <source>
        <dbReference type="Proteomes" id="UP000600080"/>
    </source>
</evidence>
<evidence type="ECO:0000256" key="1">
    <source>
        <dbReference type="ARBA" id="ARBA00004651"/>
    </source>
</evidence>
<dbReference type="PRINTS" id="PR01806">
    <property type="entry name" value="VIRFACTRMVIN"/>
</dbReference>
<evidence type="ECO:0000256" key="4">
    <source>
        <dbReference type="ARBA" id="ARBA00022692"/>
    </source>
</evidence>
<feature type="transmembrane region" description="Helical" evidence="10">
    <location>
        <begin position="388"/>
        <end position="408"/>
    </location>
</feature>
<feature type="compositionally biased region" description="Low complexity" evidence="9">
    <location>
        <begin position="152"/>
        <end position="165"/>
    </location>
</feature>
<dbReference type="Pfam" id="PF03023">
    <property type="entry name" value="MurJ"/>
    <property type="match status" value="1"/>
</dbReference>
<organism evidence="11 12">
    <name type="scientific">Streptomyces kronopolitis</name>
    <dbReference type="NCBI Taxonomy" id="1612435"/>
    <lineage>
        <taxon>Bacteria</taxon>
        <taxon>Bacillati</taxon>
        <taxon>Actinomycetota</taxon>
        <taxon>Actinomycetes</taxon>
        <taxon>Kitasatosporales</taxon>
        <taxon>Streptomycetaceae</taxon>
        <taxon>Streptomyces</taxon>
    </lineage>
</organism>
<keyword evidence="8 10" id="KW-0472">Membrane</keyword>
<feature type="transmembrane region" description="Helical" evidence="10">
    <location>
        <begin position="683"/>
        <end position="705"/>
    </location>
</feature>
<dbReference type="InterPro" id="IPR004268">
    <property type="entry name" value="MurJ"/>
</dbReference>
<comment type="subcellular location">
    <subcellularLocation>
        <location evidence="1">Cell membrane</location>
        <topology evidence="1">Multi-pass membrane protein</topology>
    </subcellularLocation>
</comment>
<feature type="transmembrane region" description="Helical" evidence="10">
    <location>
        <begin position="351"/>
        <end position="368"/>
    </location>
</feature>
<feature type="transmembrane region" description="Helical" evidence="10">
    <location>
        <begin position="230"/>
        <end position="252"/>
    </location>
</feature>
<keyword evidence="7 10" id="KW-1133">Transmembrane helix</keyword>
<feature type="transmembrane region" description="Helical" evidence="10">
    <location>
        <begin position="471"/>
        <end position="497"/>
    </location>
</feature>
<feature type="transmembrane region" description="Helical" evidence="10">
    <location>
        <begin position="523"/>
        <end position="546"/>
    </location>
</feature>
<feature type="transmembrane region" description="Helical" evidence="10">
    <location>
        <begin position="616"/>
        <end position="635"/>
    </location>
</feature>
<feature type="compositionally biased region" description="Basic and acidic residues" evidence="9">
    <location>
        <begin position="1"/>
        <end position="11"/>
    </location>
</feature>